<dbReference type="RefSeq" id="WP_201082992.1">
    <property type="nucleotide sequence ID" value="NZ_CP067422.1"/>
</dbReference>
<accession>A0ABX7BJJ5</accession>
<dbReference type="Gene3D" id="3.40.50.2300">
    <property type="match status" value="1"/>
</dbReference>
<name>A0ABX7BJJ5_9PROT</name>
<dbReference type="InterPro" id="IPR001789">
    <property type="entry name" value="Sig_transdc_resp-reg_receiver"/>
</dbReference>
<evidence type="ECO:0000313" key="4">
    <source>
        <dbReference type="EMBL" id="QQP93424.1"/>
    </source>
</evidence>
<dbReference type="InterPro" id="IPR050595">
    <property type="entry name" value="Bact_response_regulator"/>
</dbReference>
<keyword evidence="4" id="KW-0614">Plasmid</keyword>
<feature type="modified residue" description="4-aspartylphosphate" evidence="2">
    <location>
        <position position="57"/>
    </location>
</feature>
<dbReference type="EMBL" id="CP067422">
    <property type="protein sequence ID" value="QQP93424.1"/>
    <property type="molecule type" value="Genomic_DNA"/>
</dbReference>
<dbReference type="PANTHER" id="PTHR44591">
    <property type="entry name" value="STRESS RESPONSE REGULATOR PROTEIN 1"/>
    <property type="match status" value="1"/>
</dbReference>
<evidence type="ECO:0000259" key="3">
    <source>
        <dbReference type="PROSITE" id="PS50110"/>
    </source>
</evidence>
<evidence type="ECO:0000256" key="1">
    <source>
        <dbReference type="ARBA" id="ARBA00022553"/>
    </source>
</evidence>
<dbReference type="Pfam" id="PF00072">
    <property type="entry name" value="Response_reg"/>
    <property type="match status" value="1"/>
</dbReference>
<keyword evidence="1 2" id="KW-0597">Phosphoprotein</keyword>
<evidence type="ECO:0000313" key="5">
    <source>
        <dbReference type="Proteomes" id="UP000595197"/>
    </source>
</evidence>
<keyword evidence="5" id="KW-1185">Reference proteome</keyword>
<dbReference type="PANTHER" id="PTHR44591:SF3">
    <property type="entry name" value="RESPONSE REGULATORY DOMAIN-CONTAINING PROTEIN"/>
    <property type="match status" value="1"/>
</dbReference>
<sequence>MLKSDDPILIVDDDNLVRLGIRMTLEDAGFCNLCVARSGPAAVDMALRQRPTVVLMDVRLGTGMDGIEAAERIRRQHPCKVIFLTGSNEVATRLRISAMDPDGVLMKPILPHHLIGAIESLRDG</sequence>
<gene>
    <name evidence="4" type="ORF">IGS68_32895</name>
</gene>
<proteinExistence type="predicted"/>
<dbReference type="Proteomes" id="UP000595197">
    <property type="component" value="Plasmid pTT6-2"/>
</dbReference>
<protein>
    <submittedName>
        <fullName evidence="4">Response regulator</fullName>
    </submittedName>
</protein>
<organism evidence="4 5">
    <name type="scientific">Skermanella cutis</name>
    <dbReference type="NCBI Taxonomy" id="2775420"/>
    <lineage>
        <taxon>Bacteria</taxon>
        <taxon>Pseudomonadati</taxon>
        <taxon>Pseudomonadota</taxon>
        <taxon>Alphaproteobacteria</taxon>
        <taxon>Rhodospirillales</taxon>
        <taxon>Azospirillaceae</taxon>
        <taxon>Skermanella</taxon>
    </lineage>
</organism>
<evidence type="ECO:0000256" key="2">
    <source>
        <dbReference type="PROSITE-ProRule" id="PRU00169"/>
    </source>
</evidence>
<geneLocation type="plasmid" evidence="4 5">
    <name>pTT6-2</name>
</geneLocation>
<dbReference type="SMART" id="SM00448">
    <property type="entry name" value="REC"/>
    <property type="match status" value="1"/>
</dbReference>
<dbReference type="InterPro" id="IPR011006">
    <property type="entry name" value="CheY-like_superfamily"/>
</dbReference>
<feature type="domain" description="Response regulatory" evidence="3">
    <location>
        <begin position="7"/>
        <end position="122"/>
    </location>
</feature>
<reference evidence="4" key="1">
    <citation type="submission" date="2021-02" db="EMBL/GenBank/DDBJ databases">
        <title>Skermanella TT6 skin isolate.</title>
        <authorList>
            <person name="Lee K."/>
            <person name="Ganzorig M."/>
        </authorList>
    </citation>
    <scope>NUCLEOTIDE SEQUENCE</scope>
    <source>
        <strain evidence="4">TT6</strain>
    </source>
</reference>
<dbReference type="PROSITE" id="PS50110">
    <property type="entry name" value="RESPONSE_REGULATORY"/>
    <property type="match status" value="1"/>
</dbReference>
<dbReference type="SUPFAM" id="SSF52172">
    <property type="entry name" value="CheY-like"/>
    <property type="match status" value="1"/>
</dbReference>